<keyword evidence="4" id="KW-1133">Transmembrane helix</keyword>
<dbReference type="InterPro" id="IPR009057">
    <property type="entry name" value="Homeodomain-like_sf"/>
</dbReference>
<protein>
    <submittedName>
        <fullName evidence="6">AraC family transcriptional regulator</fullName>
    </submittedName>
</protein>
<keyword evidence="1" id="KW-0805">Transcription regulation</keyword>
<dbReference type="PROSITE" id="PS01124">
    <property type="entry name" value="HTH_ARAC_FAMILY_2"/>
    <property type="match status" value="1"/>
</dbReference>
<evidence type="ECO:0000256" key="4">
    <source>
        <dbReference type="SAM" id="Phobius"/>
    </source>
</evidence>
<name>A0A154L0V5_9PROT</name>
<feature type="transmembrane region" description="Helical" evidence="4">
    <location>
        <begin position="67"/>
        <end position="88"/>
    </location>
</feature>
<dbReference type="RefSeq" id="WP_062953360.1">
    <property type="nucleotide sequence ID" value="NZ_LPVY01000024.1"/>
</dbReference>
<dbReference type="AlphaFoldDB" id="A0A154L0V5"/>
<evidence type="ECO:0000313" key="7">
    <source>
        <dbReference type="Proteomes" id="UP000076335"/>
    </source>
</evidence>
<evidence type="ECO:0000313" key="6">
    <source>
        <dbReference type="EMBL" id="KZB61096.1"/>
    </source>
</evidence>
<sequence length="406" mass="45830">MFETLDLLFLIVSVLGTAQAIFLIVLLMDEGKRAFTANRWLMVFGFSVGMSFIDDTFDPMISPLTNLYLVPVFAPFFFALIPSIYLYFREISGDPAPRPYRHFLVLLPVTAAIGLMVYLKRARMIANNGHIRDAGLQIEFSATGLADMVLLAIVILFCVLFAVYMTGIWRCARRYLQQADWQLQADSERLRRWVTELLVGMTVLFTVFTLTNLFDLFVSRAEWLSLGVKVGFVLVFFRMCQVIAQNPALFVQPETEGGVFDDLSVRHGPAQEPDDQNAPMSRAIVDVSNIERIRTRLERIVTDRNVMLDPLLTMPKLANAVGVTPNQLSYVLNQHLGKSFFDFVNEVRTNEASRLLIEEPDRTILDIAISVGFNSKSTFNLAFKKTTGKTPSVYRSETISQCSTGQ</sequence>
<dbReference type="OrthoDB" id="5492415at2"/>
<organism evidence="6 7">
    <name type="scientific">Thalassospira lucentensis</name>
    <dbReference type="NCBI Taxonomy" id="168935"/>
    <lineage>
        <taxon>Bacteria</taxon>
        <taxon>Pseudomonadati</taxon>
        <taxon>Pseudomonadota</taxon>
        <taxon>Alphaproteobacteria</taxon>
        <taxon>Rhodospirillales</taxon>
        <taxon>Thalassospiraceae</taxon>
        <taxon>Thalassospira</taxon>
    </lineage>
</organism>
<dbReference type="InterPro" id="IPR018060">
    <property type="entry name" value="HTH_AraC"/>
</dbReference>
<dbReference type="Pfam" id="PF12833">
    <property type="entry name" value="HTH_18"/>
    <property type="match status" value="1"/>
</dbReference>
<dbReference type="SUPFAM" id="SSF46689">
    <property type="entry name" value="Homeodomain-like"/>
    <property type="match status" value="1"/>
</dbReference>
<comment type="caution">
    <text evidence="6">The sequence shown here is derived from an EMBL/GenBank/DDBJ whole genome shotgun (WGS) entry which is preliminary data.</text>
</comment>
<dbReference type="PANTHER" id="PTHR43280:SF29">
    <property type="entry name" value="ARAC-FAMILY TRANSCRIPTIONAL REGULATOR"/>
    <property type="match status" value="1"/>
</dbReference>
<gene>
    <name evidence="6" type="ORF">AUP42_07405</name>
</gene>
<dbReference type="GO" id="GO:0003700">
    <property type="term" value="F:DNA-binding transcription factor activity"/>
    <property type="evidence" value="ECO:0007669"/>
    <property type="project" value="InterPro"/>
</dbReference>
<evidence type="ECO:0000256" key="1">
    <source>
        <dbReference type="ARBA" id="ARBA00023015"/>
    </source>
</evidence>
<dbReference type="PRINTS" id="PR00032">
    <property type="entry name" value="HTHARAC"/>
</dbReference>
<feature type="transmembrane region" description="Helical" evidence="4">
    <location>
        <begin position="193"/>
        <end position="211"/>
    </location>
</feature>
<feature type="domain" description="HTH araC/xylS-type" evidence="5">
    <location>
        <begin position="291"/>
        <end position="397"/>
    </location>
</feature>
<feature type="transmembrane region" description="Helical" evidence="4">
    <location>
        <begin position="100"/>
        <end position="119"/>
    </location>
</feature>
<reference evidence="6 7" key="1">
    <citation type="submission" date="2015-12" db="EMBL/GenBank/DDBJ databases">
        <title>Genome sequence of Thalassospira lucentensis MCCC 1A02072.</title>
        <authorList>
            <person name="Lu L."/>
            <person name="Lai Q."/>
            <person name="Shao Z."/>
            <person name="Qian P."/>
        </authorList>
    </citation>
    <scope>NUCLEOTIDE SEQUENCE [LARGE SCALE GENOMIC DNA]</scope>
    <source>
        <strain evidence="6 7">MCCC 1A02072</strain>
    </source>
</reference>
<evidence type="ECO:0000256" key="3">
    <source>
        <dbReference type="ARBA" id="ARBA00023163"/>
    </source>
</evidence>
<dbReference type="Gene3D" id="1.10.10.60">
    <property type="entry name" value="Homeodomain-like"/>
    <property type="match status" value="2"/>
</dbReference>
<dbReference type="GO" id="GO:0043565">
    <property type="term" value="F:sequence-specific DNA binding"/>
    <property type="evidence" value="ECO:0007669"/>
    <property type="project" value="InterPro"/>
</dbReference>
<dbReference type="Proteomes" id="UP000076335">
    <property type="component" value="Unassembled WGS sequence"/>
</dbReference>
<proteinExistence type="predicted"/>
<keyword evidence="3" id="KW-0804">Transcription</keyword>
<keyword evidence="4" id="KW-0812">Transmembrane</keyword>
<evidence type="ECO:0000256" key="2">
    <source>
        <dbReference type="ARBA" id="ARBA00023125"/>
    </source>
</evidence>
<evidence type="ECO:0000259" key="5">
    <source>
        <dbReference type="PROSITE" id="PS01124"/>
    </source>
</evidence>
<feature type="transmembrane region" description="Helical" evidence="4">
    <location>
        <begin position="149"/>
        <end position="172"/>
    </location>
</feature>
<feature type="transmembrane region" description="Helical" evidence="4">
    <location>
        <begin position="6"/>
        <end position="28"/>
    </location>
</feature>
<feature type="transmembrane region" description="Helical" evidence="4">
    <location>
        <begin position="40"/>
        <end position="61"/>
    </location>
</feature>
<keyword evidence="4" id="KW-0472">Membrane</keyword>
<dbReference type="SMART" id="SM00342">
    <property type="entry name" value="HTH_ARAC"/>
    <property type="match status" value="1"/>
</dbReference>
<dbReference type="EMBL" id="LPVY01000024">
    <property type="protein sequence ID" value="KZB61096.1"/>
    <property type="molecule type" value="Genomic_DNA"/>
</dbReference>
<accession>A0A154L0V5</accession>
<dbReference type="PANTHER" id="PTHR43280">
    <property type="entry name" value="ARAC-FAMILY TRANSCRIPTIONAL REGULATOR"/>
    <property type="match status" value="1"/>
</dbReference>
<keyword evidence="2" id="KW-0238">DNA-binding</keyword>
<dbReference type="InterPro" id="IPR020449">
    <property type="entry name" value="Tscrpt_reg_AraC-type_HTH"/>
</dbReference>